<dbReference type="SUPFAM" id="SSF53850">
    <property type="entry name" value="Periplasmic binding protein-like II"/>
    <property type="match status" value="1"/>
</dbReference>
<organism evidence="4">
    <name type="scientific">uncultured delta proteobacterium</name>
    <dbReference type="NCBI Taxonomy" id="34034"/>
    <lineage>
        <taxon>Bacteria</taxon>
        <taxon>Deltaproteobacteria</taxon>
        <taxon>environmental samples</taxon>
    </lineage>
</organism>
<dbReference type="PANTHER" id="PTHR35936">
    <property type="entry name" value="MEMBRANE-BOUND LYTIC MUREIN TRANSGLYCOSYLASE F"/>
    <property type="match status" value="1"/>
</dbReference>
<feature type="signal peptide" evidence="2">
    <location>
        <begin position="1"/>
        <end position="19"/>
    </location>
</feature>
<dbReference type="SUPFAM" id="SSF53927">
    <property type="entry name" value="Cytidine deaminase-like"/>
    <property type="match status" value="1"/>
</dbReference>
<keyword evidence="1 2" id="KW-0732">Signal</keyword>
<dbReference type="Gene3D" id="3.40.140.10">
    <property type="entry name" value="Cytidine Deaminase, domain 2"/>
    <property type="match status" value="1"/>
</dbReference>
<evidence type="ECO:0000256" key="2">
    <source>
        <dbReference type="SAM" id="SignalP"/>
    </source>
</evidence>
<dbReference type="AlphaFoldDB" id="A0A212KCG8"/>
<dbReference type="EMBL" id="FLUQ01000005">
    <property type="protein sequence ID" value="SBW09444.1"/>
    <property type="molecule type" value="Genomic_DNA"/>
</dbReference>
<accession>A0A212KCG8</accession>
<protein>
    <submittedName>
        <fullName evidence="4">ABC-type transporter, periplasmic subunit family 3</fullName>
    </submittedName>
</protein>
<feature type="domain" description="Solute-binding protein family 3/N-terminal" evidence="3">
    <location>
        <begin position="35"/>
        <end position="255"/>
    </location>
</feature>
<dbReference type="InterPro" id="IPR016193">
    <property type="entry name" value="Cytidine_deaminase-like"/>
</dbReference>
<dbReference type="Pfam" id="PF08211">
    <property type="entry name" value="dCMP_cyt_deam_2"/>
    <property type="match status" value="1"/>
</dbReference>
<dbReference type="CDD" id="cd01283">
    <property type="entry name" value="cytidine_deaminase"/>
    <property type="match status" value="1"/>
</dbReference>
<sequence length="390" mass="42373">MIRKVFLFAVFVFSGIAAAHLPAVFGDEAFAASRPVRVIYGFDREFAPFSFEDPGGKPVGFEVEIVEAIFSGSASLVSRPLQWDIIPVELGQGVVTITSGMVKTEERTKSFLFSDMPTLSLQVRLFTKNYNRYPNATFLRGQRVAVEQGSYQHRLLQNFGGINIKPFKDKVTPLKALFNDEVEAYCGPVQSAYYYMGKLGYSGMSTLGTPLGITELRIAVNRDRGDILRMVNDGMKMLVESGEYDRIYRKWFVQDLNADESLKLLNAAKEATLPAYTPYSRQTRGAAVLTATGQIYKGSAVENSDKALSVTAVTAALANAIGSADIEIKAVICVDADGRPVPVSPEERQRLLEFGRGILVLNFDEAGLLTGTMAGAGLPPAGAPGPRAAL</sequence>
<dbReference type="SMART" id="SM00062">
    <property type="entry name" value="PBPb"/>
    <property type="match status" value="1"/>
</dbReference>
<dbReference type="InterPro" id="IPR001638">
    <property type="entry name" value="Solute-binding_3/MltF_N"/>
</dbReference>
<dbReference type="GO" id="GO:0008270">
    <property type="term" value="F:zinc ion binding"/>
    <property type="evidence" value="ECO:0007669"/>
    <property type="project" value="InterPro"/>
</dbReference>
<proteinExistence type="predicted"/>
<dbReference type="PANTHER" id="PTHR35936:SF17">
    <property type="entry name" value="ARGININE-BINDING EXTRACELLULAR PROTEIN ARTP"/>
    <property type="match status" value="1"/>
</dbReference>
<dbReference type="Pfam" id="PF00497">
    <property type="entry name" value="SBP_bac_3"/>
    <property type="match status" value="1"/>
</dbReference>
<dbReference type="CDD" id="cd13704">
    <property type="entry name" value="PBP2_HisK"/>
    <property type="match status" value="1"/>
</dbReference>
<feature type="chain" id="PRO_5011967735" evidence="2">
    <location>
        <begin position="20"/>
        <end position="390"/>
    </location>
</feature>
<gene>
    <name evidence="4" type="ORF">KL86DPRO_50172</name>
</gene>
<name>A0A212KCG8_9DELT</name>
<dbReference type="InterPro" id="IPR013171">
    <property type="entry name" value="Cyd/dCyd_deaminase_Zn-bd"/>
</dbReference>
<dbReference type="Gene3D" id="3.40.190.10">
    <property type="entry name" value="Periplasmic binding protein-like II"/>
    <property type="match status" value="2"/>
</dbReference>
<evidence type="ECO:0000259" key="3">
    <source>
        <dbReference type="SMART" id="SM00062"/>
    </source>
</evidence>
<reference evidence="4" key="1">
    <citation type="submission" date="2016-04" db="EMBL/GenBank/DDBJ databases">
        <authorList>
            <person name="Evans L.H."/>
            <person name="Alamgir A."/>
            <person name="Owens N."/>
            <person name="Weber N.D."/>
            <person name="Virtaneva K."/>
            <person name="Barbian K."/>
            <person name="Babar A."/>
            <person name="Rosenke K."/>
        </authorList>
    </citation>
    <scope>NUCLEOTIDE SEQUENCE</scope>
    <source>
        <strain evidence="4">86</strain>
    </source>
</reference>
<dbReference type="GO" id="GO:0004126">
    <property type="term" value="F:cytidine deaminase activity"/>
    <property type="evidence" value="ECO:0007669"/>
    <property type="project" value="InterPro"/>
</dbReference>
<evidence type="ECO:0000256" key="1">
    <source>
        <dbReference type="ARBA" id="ARBA00022729"/>
    </source>
</evidence>
<evidence type="ECO:0000313" key="4">
    <source>
        <dbReference type="EMBL" id="SBW09444.1"/>
    </source>
</evidence>